<organism evidence="2 3">
    <name type="scientific">Phreatobacter cathodiphilus</name>
    <dbReference type="NCBI Taxonomy" id="1868589"/>
    <lineage>
        <taxon>Bacteria</taxon>
        <taxon>Pseudomonadati</taxon>
        <taxon>Pseudomonadota</taxon>
        <taxon>Alphaproteobacteria</taxon>
        <taxon>Hyphomicrobiales</taxon>
        <taxon>Phreatobacteraceae</taxon>
        <taxon>Phreatobacter</taxon>
    </lineage>
</organism>
<dbReference type="RefSeq" id="WP_106749087.1">
    <property type="nucleotide sequence ID" value="NZ_CP027668.1"/>
</dbReference>
<protein>
    <submittedName>
        <fullName evidence="2">Alpha/beta hydrolase</fullName>
    </submittedName>
</protein>
<proteinExistence type="predicted"/>
<dbReference type="InterPro" id="IPR050266">
    <property type="entry name" value="AB_hydrolase_sf"/>
</dbReference>
<dbReference type="OrthoDB" id="9815441at2"/>
<dbReference type="InterPro" id="IPR029058">
    <property type="entry name" value="AB_hydrolase_fold"/>
</dbReference>
<gene>
    <name evidence="2" type="ORF">C6569_12095</name>
</gene>
<dbReference type="Proteomes" id="UP000237889">
    <property type="component" value="Chromosome"/>
</dbReference>
<dbReference type="PANTHER" id="PTHR43798">
    <property type="entry name" value="MONOACYLGLYCEROL LIPASE"/>
    <property type="match status" value="1"/>
</dbReference>
<evidence type="ECO:0000259" key="1">
    <source>
        <dbReference type="Pfam" id="PF00561"/>
    </source>
</evidence>
<dbReference type="Gene3D" id="3.40.50.1820">
    <property type="entry name" value="alpha/beta hydrolase"/>
    <property type="match status" value="1"/>
</dbReference>
<dbReference type="SUPFAM" id="SSF53474">
    <property type="entry name" value="alpha/beta-Hydrolases"/>
    <property type="match status" value="1"/>
</dbReference>
<dbReference type="EMBL" id="CP027668">
    <property type="protein sequence ID" value="AVO45746.1"/>
    <property type="molecule type" value="Genomic_DNA"/>
</dbReference>
<dbReference type="Pfam" id="PF00561">
    <property type="entry name" value="Abhydrolase_1"/>
    <property type="match status" value="1"/>
</dbReference>
<dbReference type="AlphaFoldDB" id="A0A2S0NCH8"/>
<evidence type="ECO:0000313" key="3">
    <source>
        <dbReference type="Proteomes" id="UP000237889"/>
    </source>
</evidence>
<dbReference type="KEGG" id="phr:C6569_12095"/>
<dbReference type="GO" id="GO:0016787">
    <property type="term" value="F:hydrolase activity"/>
    <property type="evidence" value="ECO:0007669"/>
    <property type="project" value="UniProtKB-KW"/>
</dbReference>
<sequence>MALLSTLAAAALPAALAGWTGFSARAISRAFPPEGRFVPTRAGRMHVIDRGEGDVPVLFLHGASGSALAWRPAFGDRLGSLGRTLLVDRPGHGFSERQAGRAAARLDHQAGALVDALDALGVARAVVVAHSWAGALACRLALDHGDRVAGLVLIAPATHPWPGGVHWYYRVAASPVLGPLFAWTLALPAGQALMARSIAGVFSPQPIEADYAESAGIPLVLRPAQFMANAEDVAGLLAQVREQAPRYGAIACPVTVISGDRDGVVWTHLHSTGLARDIPQTKLIVLPDVGHGPHHADPGLVAAEIRAQQQAAGREARADLAARPVS</sequence>
<accession>A0A2S0NCH8</accession>
<reference evidence="2 3" key="1">
    <citation type="submission" date="2018-03" db="EMBL/GenBank/DDBJ databases">
        <title>Genome sequencing of Phreatobacter sp.</title>
        <authorList>
            <person name="Kim S.-J."/>
            <person name="Heo J."/>
            <person name="Kwon S.-W."/>
        </authorList>
    </citation>
    <scope>NUCLEOTIDE SEQUENCE [LARGE SCALE GENOMIC DNA]</scope>
    <source>
        <strain evidence="2 3">S-12</strain>
    </source>
</reference>
<feature type="domain" description="AB hydrolase-1" evidence="1">
    <location>
        <begin position="56"/>
        <end position="295"/>
    </location>
</feature>
<keyword evidence="3" id="KW-1185">Reference proteome</keyword>
<name>A0A2S0NCH8_9HYPH</name>
<dbReference type="InterPro" id="IPR000073">
    <property type="entry name" value="AB_hydrolase_1"/>
</dbReference>
<evidence type="ECO:0000313" key="2">
    <source>
        <dbReference type="EMBL" id="AVO45746.1"/>
    </source>
</evidence>
<keyword evidence="2" id="KW-0378">Hydrolase</keyword>